<feature type="transmembrane region" description="Helical" evidence="8">
    <location>
        <begin position="138"/>
        <end position="165"/>
    </location>
</feature>
<dbReference type="Proteomes" id="UP001519362">
    <property type="component" value="Unassembled WGS sequence"/>
</dbReference>
<gene>
    <name evidence="9" type="ORF">JOF34_001281</name>
</gene>
<dbReference type="PANTHER" id="PTHR21716:SF53">
    <property type="entry name" value="PERMEASE PERM-RELATED"/>
    <property type="match status" value="1"/>
</dbReference>
<feature type="transmembrane region" description="Helical" evidence="8">
    <location>
        <begin position="71"/>
        <end position="92"/>
    </location>
</feature>
<feature type="transmembrane region" description="Helical" evidence="8">
    <location>
        <begin position="229"/>
        <end position="251"/>
    </location>
</feature>
<comment type="caution">
    <text evidence="9">The sequence shown here is derived from an EMBL/GenBank/DDBJ whole genome shotgun (WGS) entry which is preliminary data.</text>
</comment>
<feature type="transmembrane region" description="Helical" evidence="8">
    <location>
        <begin position="201"/>
        <end position="223"/>
    </location>
</feature>
<dbReference type="Pfam" id="PF01594">
    <property type="entry name" value="AI-2E_transport"/>
    <property type="match status" value="1"/>
</dbReference>
<evidence type="ECO:0000256" key="4">
    <source>
        <dbReference type="ARBA" id="ARBA00022475"/>
    </source>
</evidence>
<evidence type="ECO:0000256" key="2">
    <source>
        <dbReference type="ARBA" id="ARBA00009773"/>
    </source>
</evidence>
<keyword evidence="5 8" id="KW-0812">Transmembrane</keyword>
<feature type="transmembrane region" description="Helical" evidence="8">
    <location>
        <begin position="38"/>
        <end position="59"/>
    </location>
</feature>
<accession>A0ABS4ZI70</accession>
<comment type="similarity">
    <text evidence="2">Belongs to the autoinducer-2 exporter (AI-2E) (TC 2.A.86) family.</text>
</comment>
<dbReference type="InterPro" id="IPR002549">
    <property type="entry name" value="AI-2E-like"/>
</dbReference>
<keyword evidence="3" id="KW-0813">Transport</keyword>
<evidence type="ECO:0000256" key="7">
    <source>
        <dbReference type="ARBA" id="ARBA00023136"/>
    </source>
</evidence>
<feature type="transmembrane region" description="Helical" evidence="8">
    <location>
        <begin position="14"/>
        <end position="32"/>
    </location>
</feature>
<protein>
    <submittedName>
        <fullName evidence="9">PurR-regulated permease PerM</fullName>
    </submittedName>
</protein>
<feature type="transmembrane region" description="Helical" evidence="8">
    <location>
        <begin position="304"/>
        <end position="325"/>
    </location>
</feature>
<dbReference type="RefSeq" id="WP_165135754.1">
    <property type="nucleotide sequence ID" value="NZ_CP049253.1"/>
</dbReference>
<sequence length="361" mass="38861">MTPERTAGPAMPPVIRVLVVVAAVIAVLAGLWVTRGIFGPLALAAIIVIICYPIGPAIVKRGAPRWAGATAVILLSYLVLAVLAALMTWAIMEFIRLVTDLAPEFTRMTQDVYAWMVDLGVEAVIGSEVTSIFSASNIIGYVTALSSSAFSITIAFFFVLAYVIFMGVDSARYARAEEAFGARVRPILQRMRAYCSSVRRYFVVNASFGFVTAIIDGVALYLLDIPAPVVWAILSFVTNFIPNIGFVLGVAPPAILALVVGDWVTMVAVLAIYCVANVTLQVLIQPKFISDAVGLSLTLSFFSVIFWTTVLGPLGAILSIPLTLLGRALILESDPSTSWLRWLSGDEQAADSPLKPRSRWA</sequence>
<dbReference type="PANTHER" id="PTHR21716">
    <property type="entry name" value="TRANSMEMBRANE PROTEIN"/>
    <property type="match status" value="1"/>
</dbReference>
<evidence type="ECO:0000313" key="10">
    <source>
        <dbReference type="Proteomes" id="UP001519362"/>
    </source>
</evidence>
<name>A0ABS4ZI70_9MICO</name>
<keyword evidence="10" id="KW-1185">Reference proteome</keyword>
<evidence type="ECO:0000256" key="1">
    <source>
        <dbReference type="ARBA" id="ARBA00004651"/>
    </source>
</evidence>
<evidence type="ECO:0000256" key="8">
    <source>
        <dbReference type="SAM" id="Phobius"/>
    </source>
</evidence>
<keyword evidence="6 8" id="KW-1133">Transmembrane helix</keyword>
<evidence type="ECO:0000256" key="6">
    <source>
        <dbReference type="ARBA" id="ARBA00022989"/>
    </source>
</evidence>
<proteinExistence type="inferred from homology"/>
<keyword evidence="4" id="KW-1003">Cell membrane</keyword>
<organism evidence="9 10">
    <name type="scientific">Microbacterium amylolyticum</name>
    <dbReference type="NCBI Taxonomy" id="936337"/>
    <lineage>
        <taxon>Bacteria</taxon>
        <taxon>Bacillati</taxon>
        <taxon>Actinomycetota</taxon>
        <taxon>Actinomycetes</taxon>
        <taxon>Micrococcales</taxon>
        <taxon>Microbacteriaceae</taxon>
        <taxon>Microbacterium</taxon>
    </lineage>
</organism>
<reference evidence="9 10" key="1">
    <citation type="submission" date="2021-03" db="EMBL/GenBank/DDBJ databases">
        <title>Sequencing the genomes of 1000 actinobacteria strains.</title>
        <authorList>
            <person name="Klenk H.-P."/>
        </authorList>
    </citation>
    <scope>NUCLEOTIDE SEQUENCE [LARGE SCALE GENOMIC DNA]</scope>
    <source>
        <strain evidence="9 10">DSM 24221</strain>
    </source>
</reference>
<feature type="transmembrane region" description="Helical" evidence="8">
    <location>
        <begin position="263"/>
        <end position="284"/>
    </location>
</feature>
<evidence type="ECO:0000256" key="3">
    <source>
        <dbReference type="ARBA" id="ARBA00022448"/>
    </source>
</evidence>
<keyword evidence="7 8" id="KW-0472">Membrane</keyword>
<evidence type="ECO:0000256" key="5">
    <source>
        <dbReference type="ARBA" id="ARBA00022692"/>
    </source>
</evidence>
<dbReference type="EMBL" id="JAGIOL010000001">
    <property type="protein sequence ID" value="MBP2436695.1"/>
    <property type="molecule type" value="Genomic_DNA"/>
</dbReference>
<evidence type="ECO:0000313" key="9">
    <source>
        <dbReference type="EMBL" id="MBP2436695.1"/>
    </source>
</evidence>
<comment type="subcellular location">
    <subcellularLocation>
        <location evidence="1">Cell membrane</location>
        <topology evidence="1">Multi-pass membrane protein</topology>
    </subcellularLocation>
</comment>